<evidence type="ECO:0000313" key="2">
    <source>
        <dbReference type="EMBL" id="GGE37556.1"/>
    </source>
</evidence>
<accession>A0A917EGP6</accession>
<proteinExistence type="predicted"/>
<keyword evidence="1" id="KW-0732">Signal</keyword>
<sequence length="182" mass="19290">MTTIGTNALRGAAICLVVSACAAPAEKTAMVPTEISLVSASSPYRANVKKVDTYGGQETNPMLMSQISADDFKVALTDALKAAGILNPSGRYAVRADILSLKQPMFGTSLKVEMTVRYNVIDSNDRIRLDRTIESVYTAAFSESLIGVERLRKANEGAARDNIARFLRVLGSAATGGVAVTS</sequence>
<reference evidence="2" key="2">
    <citation type="submission" date="2020-09" db="EMBL/GenBank/DDBJ databases">
        <authorList>
            <person name="Sun Q."/>
            <person name="Zhou Y."/>
        </authorList>
    </citation>
    <scope>NUCLEOTIDE SEQUENCE</scope>
    <source>
        <strain evidence="2">CGMCC 1.16012</strain>
    </source>
</reference>
<feature type="chain" id="PRO_5037940184" description="LPS-assembly lipoprotein" evidence="1">
    <location>
        <begin position="23"/>
        <end position="182"/>
    </location>
</feature>
<dbReference type="Proteomes" id="UP000606730">
    <property type="component" value="Unassembled WGS sequence"/>
</dbReference>
<organism evidence="2 3">
    <name type="scientific">Actibacterium pelagium</name>
    <dbReference type="NCBI Taxonomy" id="2029103"/>
    <lineage>
        <taxon>Bacteria</taxon>
        <taxon>Pseudomonadati</taxon>
        <taxon>Pseudomonadota</taxon>
        <taxon>Alphaproteobacteria</taxon>
        <taxon>Rhodobacterales</taxon>
        <taxon>Roseobacteraceae</taxon>
        <taxon>Actibacterium</taxon>
    </lineage>
</organism>
<comment type="caution">
    <text evidence="2">The sequence shown here is derived from an EMBL/GenBank/DDBJ whole genome shotgun (WGS) entry which is preliminary data.</text>
</comment>
<evidence type="ECO:0000256" key="1">
    <source>
        <dbReference type="SAM" id="SignalP"/>
    </source>
</evidence>
<protein>
    <recommendedName>
        <fullName evidence="4">LPS-assembly lipoprotein</fullName>
    </recommendedName>
</protein>
<feature type="signal peptide" evidence="1">
    <location>
        <begin position="1"/>
        <end position="22"/>
    </location>
</feature>
<name>A0A917EGP6_9RHOB</name>
<evidence type="ECO:0000313" key="3">
    <source>
        <dbReference type="Proteomes" id="UP000606730"/>
    </source>
</evidence>
<evidence type="ECO:0008006" key="4">
    <source>
        <dbReference type="Google" id="ProtNLM"/>
    </source>
</evidence>
<keyword evidence="3" id="KW-1185">Reference proteome</keyword>
<reference evidence="2" key="1">
    <citation type="journal article" date="2014" name="Int. J. Syst. Evol. Microbiol.">
        <title>Complete genome sequence of Corynebacterium casei LMG S-19264T (=DSM 44701T), isolated from a smear-ripened cheese.</title>
        <authorList>
            <consortium name="US DOE Joint Genome Institute (JGI-PGF)"/>
            <person name="Walter F."/>
            <person name="Albersmeier A."/>
            <person name="Kalinowski J."/>
            <person name="Ruckert C."/>
        </authorList>
    </citation>
    <scope>NUCLEOTIDE SEQUENCE</scope>
    <source>
        <strain evidence="2">CGMCC 1.16012</strain>
    </source>
</reference>
<dbReference type="AlphaFoldDB" id="A0A917EGP6"/>
<dbReference type="OrthoDB" id="7365051at2"/>
<dbReference type="EMBL" id="BMKN01000001">
    <property type="protein sequence ID" value="GGE37556.1"/>
    <property type="molecule type" value="Genomic_DNA"/>
</dbReference>
<dbReference type="RefSeq" id="WP_095596884.1">
    <property type="nucleotide sequence ID" value="NZ_BMKN01000001.1"/>
</dbReference>
<gene>
    <name evidence="2" type="ORF">GCM10011517_01630</name>
</gene>